<proteinExistence type="inferred from homology"/>
<evidence type="ECO:0000256" key="2">
    <source>
        <dbReference type="ARBA" id="ARBA00005417"/>
    </source>
</evidence>
<dbReference type="PROSITE" id="PS50893">
    <property type="entry name" value="ABC_TRANSPORTER_2"/>
    <property type="match status" value="1"/>
</dbReference>
<dbReference type="Gene3D" id="3.40.50.300">
    <property type="entry name" value="P-loop containing nucleotide triphosphate hydrolases"/>
    <property type="match status" value="1"/>
</dbReference>
<dbReference type="Pfam" id="PF00005">
    <property type="entry name" value="ABC_tran"/>
    <property type="match status" value="1"/>
</dbReference>
<name>A0A1W6CUW7_9RHOB</name>
<evidence type="ECO:0000313" key="12">
    <source>
        <dbReference type="EMBL" id="ARJ68652.1"/>
    </source>
</evidence>
<dbReference type="Proteomes" id="UP000193017">
    <property type="component" value="Chromosome"/>
</dbReference>
<keyword evidence="6" id="KW-0547">Nucleotide-binding</keyword>
<dbReference type="AlphaFoldDB" id="A0A1W6CUW7"/>
<dbReference type="GO" id="GO:0005886">
    <property type="term" value="C:plasma membrane"/>
    <property type="evidence" value="ECO:0007669"/>
    <property type="project" value="UniProtKB-SubCell"/>
</dbReference>
<keyword evidence="13" id="KW-1185">Reference proteome</keyword>
<dbReference type="SUPFAM" id="SSF52540">
    <property type="entry name" value="P-loop containing nucleoside triphosphate hydrolases"/>
    <property type="match status" value="1"/>
</dbReference>
<keyword evidence="10" id="KW-0472">Membrane</keyword>
<dbReference type="SMART" id="SM00382">
    <property type="entry name" value="AAA"/>
    <property type="match status" value="1"/>
</dbReference>
<dbReference type="RefSeq" id="WP_085376767.1">
    <property type="nucleotide sequence ID" value="NZ_CP020612.1"/>
</dbReference>
<evidence type="ECO:0000313" key="13">
    <source>
        <dbReference type="Proteomes" id="UP000193017"/>
    </source>
</evidence>
<evidence type="ECO:0000259" key="11">
    <source>
        <dbReference type="PROSITE" id="PS50893"/>
    </source>
</evidence>
<organism evidence="12 13">
    <name type="scientific">Paracoccus contaminans</name>
    <dbReference type="NCBI Taxonomy" id="1945662"/>
    <lineage>
        <taxon>Bacteria</taxon>
        <taxon>Pseudomonadati</taxon>
        <taxon>Pseudomonadota</taxon>
        <taxon>Alphaproteobacteria</taxon>
        <taxon>Rhodobacterales</taxon>
        <taxon>Paracoccaceae</taxon>
        <taxon>Paracoccus</taxon>
    </lineage>
</organism>
<sequence>MIEIEALSHSIGATPILRDLTLTLPRGGMTALIGPNGAGKSTLLRLIGRLEPLQRGRIGIDGCDIARTPTAELARRMAILGQQTAISSRLRVRELVAFGRWPHCHGRPGQRDHAAVAAALEAFDLAPLADRFLDELSGGQVQRAHIAMTVAQDTDWLLLDEPLNNLDMAHARSLMARVAALARTQGRGAVIVLHDVNHAAAWADHVVALKQGRLHAQGPVDAVLSEPLLSSLYDMPLAVTRHDGRPLVLHHGAR</sequence>
<dbReference type="InterPro" id="IPR027417">
    <property type="entry name" value="P-loop_NTPase"/>
</dbReference>
<evidence type="ECO:0000256" key="1">
    <source>
        <dbReference type="ARBA" id="ARBA00004202"/>
    </source>
</evidence>
<dbReference type="FunFam" id="3.40.50.300:FF:000134">
    <property type="entry name" value="Iron-enterobactin ABC transporter ATP-binding protein"/>
    <property type="match status" value="1"/>
</dbReference>
<dbReference type="InterPro" id="IPR051535">
    <property type="entry name" value="Siderophore_ABC-ATPase"/>
</dbReference>
<dbReference type="InterPro" id="IPR003439">
    <property type="entry name" value="ABC_transporter-like_ATP-bd"/>
</dbReference>
<evidence type="ECO:0000256" key="7">
    <source>
        <dbReference type="ARBA" id="ARBA00022840"/>
    </source>
</evidence>
<keyword evidence="9" id="KW-0406">Ion transport</keyword>
<dbReference type="PANTHER" id="PTHR42771:SF3">
    <property type="entry name" value="PETROBACTIN IMPORT ATP-BINDING PROTEIN YCLP"/>
    <property type="match status" value="1"/>
</dbReference>
<evidence type="ECO:0000256" key="9">
    <source>
        <dbReference type="ARBA" id="ARBA00023065"/>
    </source>
</evidence>
<dbReference type="PANTHER" id="PTHR42771">
    <property type="entry name" value="IRON(3+)-HYDROXAMATE IMPORT ATP-BINDING PROTEIN FHUC"/>
    <property type="match status" value="1"/>
</dbReference>
<dbReference type="GO" id="GO:0016887">
    <property type="term" value="F:ATP hydrolysis activity"/>
    <property type="evidence" value="ECO:0007669"/>
    <property type="project" value="InterPro"/>
</dbReference>
<evidence type="ECO:0000256" key="6">
    <source>
        <dbReference type="ARBA" id="ARBA00022741"/>
    </source>
</evidence>
<dbReference type="KEGG" id="pcon:B0A89_02360"/>
<evidence type="ECO:0000256" key="10">
    <source>
        <dbReference type="ARBA" id="ARBA00023136"/>
    </source>
</evidence>
<keyword evidence="5" id="KW-0410">Iron transport</keyword>
<keyword evidence="8" id="KW-0408">Iron</keyword>
<dbReference type="GO" id="GO:0005524">
    <property type="term" value="F:ATP binding"/>
    <property type="evidence" value="ECO:0007669"/>
    <property type="project" value="UniProtKB-KW"/>
</dbReference>
<evidence type="ECO:0000256" key="5">
    <source>
        <dbReference type="ARBA" id="ARBA00022496"/>
    </source>
</evidence>
<keyword evidence="7 12" id="KW-0067">ATP-binding</keyword>
<keyword evidence="4" id="KW-1003">Cell membrane</keyword>
<evidence type="ECO:0000256" key="3">
    <source>
        <dbReference type="ARBA" id="ARBA00022448"/>
    </source>
</evidence>
<dbReference type="GO" id="GO:0006826">
    <property type="term" value="P:iron ion transport"/>
    <property type="evidence" value="ECO:0007669"/>
    <property type="project" value="UniProtKB-KW"/>
</dbReference>
<dbReference type="OrthoDB" id="9805601at2"/>
<dbReference type="EMBL" id="CP020612">
    <property type="protein sequence ID" value="ARJ68652.1"/>
    <property type="molecule type" value="Genomic_DNA"/>
</dbReference>
<dbReference type="CDD" id="cd03214">
    <property type="entry name" value="ABC_Iron-Siderophores_B12_Hemin"/>
    <property type="match status" value="1"/>
</dbReference>
<evidence type="ECO:0000256" key="8">
    <source>
        <dbReference type="ARBA" id="ARBA00023004"/>
    </source>
</evidence>
<dbReference type="STRING" id="1945662.B0A89_02360"/>
<evidence type="ECO:0000256" key="4">
    <source>
        <dbReference type="ARBA" id="ARBA00022475"/>
    </source>
</evidence>
<protein>
    <submittedName>
        <fullName evidence="12">ABC transporter ATP-binding protein</fullName>
    </submittedName>
</protein>
<dbReference type="InterPro" id="IPR003593">
    <property type="entry name" value="AAA+_ATPase"/>
</dbReference>
<gene>
    <name evidence="12" type="ORF">B0A89_02360</name>
</gene>
<accession>A0A1W6CUW7</accession>
<reference evidence="12 13" key="1">
    <citation type="submission" date="2017-03" db="EMBL/GenBank/DDBJ databases">
        <title>Genome sequence of Paracoccus contaminans isolated from a water microcosm.</title>
        <authorList>
            <person name="Aurass P."/>
            <person name="Karste S."/>
            <person name="Trost E."/>
            <person name="Glaeser S.P."/>
            <person name="Kaempfer P."/>
            <person name="Flieger A."/>
        </authorList>
    </citation>
    <scope>NUCLEOTIDE SEQUENCE [LARGE SCALE GENOMIC DNA]</scope>
    <source>
        <strain evidence="13">RKI 16-01929T\LMG 29738T\CCM 8701T\CIP 111112T</strain>
    </source>
</reference>
<comment type="subcellular location">
    <subcellularLocation>
        <location evidence="1">Cell membrane</location>
        <topology evidence="1">Peripheral membrane protein</topology>
    </subcellularLocation>
</comment>
<keyword evidence="3" id="KW-0813">Transport</keyword>
<comment type="similarity">
    <text evidence="2">Belongs to the ABC transporter superfamily.</text>
</comment>
<feature type="domain" description="ABC transporter" evidence="11">
    <location>
        <begin position="2"/>
        <end position="236"/>
    </location>
</feature>